<comment type="function">
    <text evidence="14">Catalyzes the hydrolysis of acyl-CoAs into free fatty acids and coenzyme A (CoASH), regulating their respective intracellular levels. Has acyl-CoA thioesterase activity towards medium (C12) and long-chain (C18) fatty acyl-CoA substrates. Can also hydrolyze 3-hydroxyphenylacetyl-CoA and 3,4-dihydroxyphenylacetyl-CoA (in vitro). May play a role in controlling adaptive thermogenesis.</text>
</comment>
<dbReference type="Gene3D" id="3.10.129.10">
    <property type="entry name" value="Hotdog Thioesterase"/>
    <property type="match status" value="1"/>
</dbReference>
<reference evidence="21" key="1">
    <citation type="submission" date="2013-09" db="EMBL/GenBank/DDBJ databases">
        <title>Corchorus olitorius genome sequencing.</title>
        <authorList>
            <person name="Alam M."/>
            <person name="Haque M.S."/>
            <person name="Islam M.S."/>
            <person name="Emdad E.M."/>
            <person name="Islam M.M."/>
            <person name="Ahmed B."/>
            <person name="Halim A."/>
            <person name="Hossen Q.M.M."/>
            <person name="Hossain M.Z."/>
            <person name="Ahmed R."/>
            <person name="Khan M.M."/>
            <person name="Islam R."/>
            <person name="Rashid M.M."/>
            <person name="Khan S.A."/>
            <person name="Rahman M.S."/>
            <person name="Alam M."/>
            <person name="Yahiya A.S."/>
            <person name="Khan M.S."/>
            <person name="Azam M.S."/>
            <person name="Haque T."/>
            <person name="Lashkar M.Z.H."/>
            <person name="Akhand A.I."/>
            <person name="Morshed G."/>
            <person name="Roy S."/>
            <person name="Uddin K.S."/>
            <person name="Rabeya T."/>
            <person name="Hossain A.S."/>
            <person name="Chowdhury A."/>
            <person name="Snigdha A.R."/>
            <person name="Mortoza M.S."/>
            <person name="Matin S.A."/>
            <person name="Hoque S.M.E."/>
            <person name="Islam M.K."/>
            <person name="Roy D.K."/>
            <person name="Haider R."/>
            <person name="Moosa M.M."/>
            <person name="Elias S.M."/>
            <person name="Hasan A.M."/>
            <person name="Jahan S."/>
            <person name="Shafiuddin M."/>
            <person name="Mahmood N."/>
            <person name="Shommy N.S."/>
        </authorList>
    </citation>
    <scope>NUCLEOTIDE SEQUENCE [LARGE SCALE GENOMIC DNA]</scope>
    <source>
        <strain evidence="21">cv. O-4</strain>
    </source>
</reference>
<dbReference type="Proteomes" id="UP000187203">
    <property type="component" value="Unassembled WGS sequence"/>
</dbReference>
<comment type="caution">
    <text evidence="20">The sequence shown here is derived from an EMBL/GenBank/DDBJ whole genome shotgun (WGS) entry which is preliminary data.</text>
</comment>
<feature type="domain" description="Thioesterase" evidence="19">
    <location>
        <begin position="63"/>
        <end position="136"/>
    </location>
</feature>
<evidence type="ECO:0000256" key="12">
    <source>
        <dbReference type="ARBA" id="ARBA00023242"/>
    </source>
</evidence>
<comment type="similarity">
    <text evidence="5">Belongs to the thioesterase PaaI family.</text>
</comment>
<evidence type="ECO:0000256" key="14">
    <source>
        <dbReference type="ARBA" id="ARBA00058205"/>
    </source>
</evidence>
<organism evidence="20 21">
    <name type="scientific">Corchorus olitorius</name>
    <dbReference type="NCBI Taxonomy" id="93759"/>
    <lineage>
        <taxon>Eukaryota</taxon>
        <taxon>Viridiplantae</taxon>
        <taxon>Streptophyta</taxon>
        <taxon>Embryophyta</taxon>
        <taxon>Tracheophyta</taxon>
        <taxon>Spermatophyta</taxon>
        <taxon>Magnoliopsida</taxon>
        <taxon>eudicotyledons</taxon>
        <taxon>Gunneridae</taxon>
        <taxon>Pentapetalae</taxon>
        <taxon>rosids</taxon>
        <taxon>malvids</taxon>
        <taxon>Malvales</taxon>
        <taxon>Malvaceae</taxon>
        <taxon>Grewioideae</taxon>
        <taxon>Apeibeae</taxon>
        <taxon>Corchorus</taxon>
    </lineage>
</organism>
<evidence type="ECO:0000256" key="11">
    <source>
        <dbReference type="ARBA" id="ARBA00023212"/>
    </source>
</evidence>
<evidence type="ECO:0000256" key="10">
    <source>
        <dbReference type="ARBA" id="ARBA00023128"/>
    </source>
</evidence>
<name>A0A1R3H8J1_9ROSI</name>
<dbReference type="InterPro" id="IPR029069">
    <property type="entry name" value="HotDog_dom_sf"/>
</dbReference>
<comment type="subcellular location">
    <subcellularLocation>
        <location evidence="3">Cytoplasm</location>
        <location evidence="3">Cytoskeleton</location>
        <location evidence="3">Spindle</location>
    </subcellularLocation>
    <subcellularLocation>
        <location evidence="4">Cytoplasm</location>
        <location evidence="4">Cytosol</location>
    </subcellularLocation>
    <subcellularLocation>
        <location evidence="2">Mitochondrion</location>
    </subcellularLocation>
    <subcellularLocation>
        <location evidence="1">Nucleus</location>
    </subcellularLocation>
</comment>
<proteinExistence type="inferred from homology"/>
<comment type="catalytic activity">
    <reaction evidence="13">
        <text>a fatty acyl-CoA + H2O = a fatty acid + CoA + H(+)</text>
        <dbReference type="Rhea" id="RHEA:16781"/>
        <dbReference type="ChEBI" id="CHEBI:15377"/>
        <dbReference type="ChEBI" id="CHEBI:15378"/>
        <dbReference type="ChEBI" id="CHEBI:28868"/>
        <dbReference type="ChEBI" id="CHEBI:57287"/>
        <dbReference type="ChEBI" id="CHEBI:77636"/>
    </reaction>
    <physiologicalReaction direction="left-to-right" evidence="13">
        <dbReference type="Rhea" id="RHEA:16782"/>
    </physiologicalReaction>
</comment>
<dbReference type="GO" id="GO:0005829">
    <property type="term" value="C:cytosol"/>
    <property type="evidence" value="ECO:0007669"/>
    <property type="project" value="UniProtKB-SubCell"/>
</dbReference>
<keyword evidence="11" id="KW-0206">Cytoskeleton</keyword>
<dbReference type="GO" id="GO:0005634">
    <property type="term" value="C:nucleus"/>
    <property type="evidence" value="ECO:0007669"/>
    <property type="project" value="UniProtKB-SubCell"/>
</dbReference>
<dbReference type="FunFam" id="3.10.129.10:FF:000021">
    <property type="entry name" value="Acyl-coenzyme A thioesterase 13"/>
    <property type="match status" value="1"/>
</dbReference>
<evidence type="ECO:0000256" key="1">
    <source>
        <dbReference type="ARBA" id="ARBA00004123"/>
    </source>
</evidence>
<dbReference type="PANTHER" id="PTHR21660">
    <property type="entry name" value="THIOESTERASE SUPERFAMILY MEMBER-RELATED"/>
    <property type="match status" value="1"/>
</dbReference>
<dbReference type="CDD" id="cd03443">
    <property type="entry name" value="PaaI_thioesterase"/>
    <property type="match status" value="1"/>
</dbReference>
<dbReference type="PANTHER" id="PTHR21660:SF52">
    <property type="entry name" value="SUPERFAMILY PROTEIN, PUTATIVE-RELATED"/>
    <property type="match status" value="1"/>
</dbReference>
<evidence type="ECO:0000256" key="8">
    <source>
        <dbReference type="ARBA" id="ARBA00022990"/>
    </source>
</evidence>
<dbReference type="GO" id="GO:0047617">
    <property type="term" value="F:fatty acyl-CoA hydrolase activity"/>
    <property type="evidence" value="ECO:0007669"/>
    <property type="project" value="InterPro"/>
</dbReference>
<evidence type="ECO:0000256" key="7">
    <source>
        <dbReference type="ARBA" id="ARBA00022801"/>
    </source>
</evidence>
<dbReference type="OrthoDB" id="46529at2759"/>
<protein>
    <recommendedName>
        <fullName evidence="16">Acyl-coenzyme A thioesterase 13</fullName>
    </recommendedName>
    <alternativeName>
        <fullName evidence="17">Hotdog-fold thioesterase superfamily member 2</fullName>
    </alternativeName>
    <alternativeName>
        <fullName evidence="18">Thioesterase superfamily member 2</fullName>
    </alternativeName>
</protein>
<dbReference type="SUPFAM" id="SSF54637">
    <property type="entry name" value="Thioesterase/thiol ester dehydrase-isomerase"/>
    <property type="match status" value="1"/>
</dbReference>
<evidence type="ECO:0000256" key="6">
    <source>
        <dbReference type="ARBA" id="ARBA00022490"/>
    </source>
</evidence>
<dbReference type="EMBL" id="AWUE01020729">
    <property type="protein sequence ID" value="OMO66678.1"/>
    <property type="molecule type" value="Genomic_DNA"/>
</dbReference>
<evidence type="ECO:0000313" key="20">
    <source>
        <dbReference type="EMBL" id="OMO66678.1"/>
    </source>
</evidence>
<evidence type="ECO:0000259" key="19">
    <source>
        <dbReference type="Pfam" id="PF03061"/>
    </source>
</evidence>
<dbReference type="AlphaFoldDB" id="A0A1R3H8J1"/>
<evidence type="ECO:0000256" key="9">
    <source>
        <dbReference type="ARBA" id="ARBA00023098"/>
    </source>
</evidence>
<dbReference type="InterPro" id="IPR039298">
    <property type="entry name" value="ACOT13"/>
</dbReference>
<evidence type="ECO:0000256" key="15">
    <source>
        <dbReference type="ARBA" id="ARBA00064709"/>
    </source>
</evidence>
<keyword evidence="6" id="KW-0963">Cytoplasm</keyword>
<evidence type="ECO:0000256" key="18">
    <source>
        <dbReference type="ARBA" id="ARBA00083956"/>
    </source>
</evidence>
<dbReference type="GO" id="GO:0006629">
    <property type="term" value="P:lipid metabolic process"/>
    <property type="evidence" value="ECO:0007669"/>
    <property type="project" value="UniProtKB-KW"/>
</dbReference>
<evidence type="ECO:0000256" key="13">
    <source>
        <dbReference type="ARBA" id="ARBA00052976"/>
    </source>
</evidence>
<evidence type="ECO:0000313" key="21">
    <source>
        <dbReference type="Proteomes" id="UP000187203"/>
    </source>
</evidence>
<dbReference type="InterPro" id="IPR006683">
    <property type="entry name" value="Thioestr_dom"/>
</dbReference>
<accession>A0A1R3H8J1</accession>
<keyword evidence="7" id="KW-0378">Hydrolase</keyword>
<dbReference type="STRING" id="93759.A0A1R3H8J1"/>
<evidence type="ECO:0000256" key="5">
    <source>
        <dbReference type="ARBA" id="ARBA00008324"/>
    </source>
</evidence>
<evidence type="ECO:0000256" key="2">
    <source>
        <dbReference type="ARBA" id="ARBA00004173"/>
    </source>
</evidence>
<evidence type="ECO:0000256" key="3">
    <source>
        <dbReference type="ARBA" id="ARBA00004186"/>
    </source>
</evidence>
<dbReference type="GO" id="GO:0005819">
    <property type="term" value="C:spindle"/>
    <property type="evidence" value="ECO:0007669"/>
    <property type="project" value="UniProtKB-SubCell"/>
</dbReference>
<keyword evidence="10" id="KW-0496">Mitochondrion</keyword>
<sequence>MEKKLSSMSPELYLKWAQEALSKGIAQRDLDNRAAQGIQILQLQKGFVRCNFIVPATALDANGKWHVGAIATIMDTAGAIAVYSETNRSKVVTDYNISYYSTAKIQDEIEIEGRVVANKGKLTSVMVEVRRKDNGELIATGKQWTASNDFRAPLGQPSKL</sequence>
<evidence type="ECO:0000256" key="16">
    <source>
        <dbReference type="ARBA" id="ARBA00067273"/>
    </source>
</evidence>
<dbReference type="GO" id="GO:0005739">
    <property type="term" value="C:mitochondrion"/>
    <property type="evidence" value="ECO:0007669"/>
    <property type="project" value="UniProtKB-SubCell"/>
</dbReference>
<gene>
    <name evidence="20" type="ORF">COLO4_30446</name>
</gene>
<dbReference type="Pfam" id="PF03061">
    <property type="entry name" value="4HBT"/>
    <property type="match status" value="1"/>
</dbReference>
<keyword evidence="12" id="KW-0539">Nucleus</keyword>
<keyword evidence="9" id="KW-0443">Lipid metabolism</keyword>
<evidence type="ECO:0000256" key="17">
    <source>
        <dbReference type="ARBA" id="ARBA00081533"/>
    </source>
</evidence>
<comment type="subunit">
    <text evidence="15">Homotetramer. Interacts with PCTP.</text>
</comment>
<keyword evidence="8" id="KW-0007">Acetylation</keyword>
<keyword evidence="21" id="KW-1185">Reference proteome</keyword>
<evidence type="ECO:0000256" key="4">
    <source>
        <dbReference type="ARBA" id="ARBA00004514"/>
    </source>
</evidence>